<organism evidence="1 2">
    <name type="scientific">Naganishia vaughanmartiniae</name>
    <dbReference type="NCBI Taxonomy" id="1424756"/>
    <lineage>
        <taxon>Eukaryota</taxon>
        <taxon>Fungi</taxon>
        <taxon>Dikarya</taxon>
        <taxon>Basidiomycota</taxon>
        <taxon>Agaricomycotina</taxon>
        <taxon>Tremellomycetes</taxon>
        <taxon>Filobasidiales</taxon>
        <taxon>Filobasidiaceae</taxon>
        <taxon>Naganishia</taxon>
    </lineage>
</organism>
<accession>A0ACC2XCZ4</accession>
<reference evidence="1" key="1">
    <citation type="submission" date="2023-04" db="EMBL/GenBank/DDBJ databases">
        <title>Draft Genome sequencing of Naganishia species isolated from polar environments using Oxford Nanopore Technology.</title>
        <authorList>
            <person name="Leo P."/>
            <person name="Venkateswaran K."/>
        </authorList>
    </citation>
    <scope>NUCLEOTIDE SEQUENCE</scope>
    <source>
        <strain evidence="1">MNA-CCFEE 5425</strain>
    </source>
</reference>
<comment type="caution">
    <text evidence="1">The sequence shown here is derived from an EMBL/GenBank/DDBJ whole genome shotgun (WGS) entry which is preliminary data.</text>
</comment>
<protein>
    <submittedName>
        <fullName evidence="1">Uncharacterized protein</fullName>
    </submittedName>
</protein>
<evidence type="ECO:0000313" key="1">
    <source>
        <dbReference type="EMBL" id="KAJ9120941.1"/>
    </source>
</evidence>
<keyword evidence="2" id="KW-1185">Reference proteome</keyword>
<sequence>MDCLLQSDKAAQADILKLPYTLPDGDRPHRLIDRQSSSHPHQVLTLPKRKGCDVQTYLVPDLGGDAVFVVSYTEKDNWKIWNKWSSKAGWGPRHGVVNSVGDSHYLYLVNELVNKVTVHPITFDSNGIPSVTAPVQAYSTLPSPLAEIYVPVGPYESIACAILLHTTPEGSQQLIVTNRNANEDTRPEGDSVIVFPIHANVTEFDMEGAQHLVGAGKHLRAAALTSGASGDGAQYLLLGARNGQGLTVYRQEKGDKGKWNEVLRNAQLDGVDLPISANWL</sequence>
<evidence type="ECO:0000313" key="2">
    <source>
        <dbReference type="Proteomes" id="UP001243375"/>
    </source>
</evidence>
<dbReference type="Proteomes" id="UP001243375">
    <property type="component" value="Unassembled WGS sequence"/>
</dbReference>
<dbReference type="EMBL" id="JASBWU010000006">
    <property type="protein sequence ID" value="KAJ9120941.1"/>
    <property type="molecule type" value="Genomic_DNA"/>
</dbReference>
<proteinExistence type="predicted"/>
<name>A0ACC2XCZ4_9TREE</name>
<gene>
    <name evidence="1" type="ORF">QFC22_002877</name>
</gene>